<evidence type="ECO:0000313" key="3">
    <source>
        <dbReference type="RefSeq" id="XP_013379784.1"/>
    </source>
</evidence>
<dbReference type="RefSeq" id="XP_013379784.1">
    <property type="nucleotide sequence ID" value="XM_013524330.1"/>
</dbReference>
<dbReference type="InParanoid" id="A0A1S3H3R9"/>
<feature type="compositionally biased region" description="Polar residues" evidence="1">
    <location>
        <begin position="239"/>
        <end position="256"/>
    </location>
</feature>
<dbReference type="STRING" id="7574.A0A1S3H3R9"/>
<evidence type="ECO:0000313" key="2">
    <source>
        <dbReference type="Proteomes" id="UP000085678"/>
    </source>
</evidence>
<dbReference type="PANTHER" id="PTHR34828">
    <property type="entry name" value="TESTIS-EXPRESSED PROTEIN 45"/>
    <property type="match status" value="1"/>
</dbReference>
<feature type="region of interest" description="Disordered" evidence="1">
    <location>
        <begin position="230"/>
        <end position="256"/>
    </location>
</feature>
<protein>
    <submittedName>
        <fullName evidence="3">Testis-expressed protein 45</fullName>
    </submittedName>
</protein>
<dbReference type="OrthoDB" id="6151791at2759"/>
<dbReference type="GeneID" id="106151209"/>
<dbReference type="AlphaFoldDB" id="A0A1S3H3R9"/>
<feature type="region of interest" description="Disordered" evidence="1">
    <location>
        <begin position="138"/>
        <end position="162"/>
    </location>
</feature>
<reference evidence="3" key="1">
    <citation type="submission" date="2025-08" db="UniProtKB">
        <authorList>
            <consortium name="RefSeq"/>
        </authorList>
    </citation>
    <scope>IDENTIFICATION</scope>
    <source>
        <tissue evidence="3">Gonads</tissue>
    </source>
</reference>
<name>A0A1S3H3R9_LINAN</name>
<gene>
    <name evidence="3" type="primary">LOC106151209</name>
</gene>
<organism evidence="2 3">
    <name type="scientific">Lingula anatina</name>
    <name type="common">Brachiopod</name>
    <name type="synonym">Lingula unguis</name>
    <dbReference type="NCBI Taxonomy" id="7574"/>
    <lineage>
        <taxon>Eukaryota</taxon>
        <taxon>Metazoa</taxon>
        <taxon>Spiralia</taxon>
        <taxon>Lophotrochozoa</taxon>
        <taxon>Brachiopoda</taxon>
        <taxon>Linguliformea</taxon>
        <taxon>Lingulata</taxon>
        <taxon>Lingulida</taxon>
        <taxon>Linguloidea</taxon>
        <taxon>Lingulidae</taxon>
        <taxon>Lingula</taxon>
    </lineage>
</organism>
<feature type="compositionally biased region" description="Basic and acidic residues" evidence="1">
    <location>
        <begin position="300"/>
        <end position="310"/>
    </location>
</feature>
<keyword evidence="2" id="KW-1185">Reference proteome</keyword>
<dbReference type="InterPro" id="IPR028001">
    <property type="entry name" value="SAXO5"/>
</dbReference>
<sequence length="486" mass="55308">MAGVASVKNMVTTQKSGAEFLASSHFSISQDPAAILPSMQTTFRKDYIPHNTTSKPGAAIPPAPAGLMHQDARFFNEKASETVKSYQYTSMTKPKLENAQETLQRTNFKMDRDLSKFEAFHTTNNLYYPPRQGSSFSMAKPAQNPMKSNVPQGDIEKAPQPMSDYRDRYRGHDTRKFQIEKAPSQHIGGPATILGDNRLHHYRPTHGDVFTGTFLPKLPAYPAPVGTNIPQGDQEKEATYQSTMQQSYPTQNGERQPYSKQAVQEMLQHTHFRLDDGHKTWDTYQSTQEDSYKVKPMSMDRFKPDRHRNQSDLPEGDTNPGRIADRINMTTSRYYHGQYPYGFSNPVVSGANKRTESNVWFGEPRMNSGFYDTTMGDEFSPKNVPYSYNRSNFHTQSAIPVNYYGNELTNPTYYSDYQDPKQKRMIPDPKAVDNLRETHIKPPLKGERDFITTHNIQFIPKKMEKQVLVDSGKLQRSSVPLGTLNV</sequence>
<proteinExistence type="predicted"/>
<dbReference type="Pfam" id="PF15373">
    <property type="entry name" value="SAXO5-like"/>
    <property type="match status" value="1"/>
</dbReference>
<dbReference type="KEGG" id="lak:106151209"/>
<accession>A0A1S3H3R9</accession>
<dbReference type="Proteomes" id="UP000085678">
    <property type="component" value="Unplaced"/>
</dbReference>
<feature type="region of interest" description="Disordered" evidence="1">
    <location>
        <begin position="300"/>
        <end position="324"/>
    </location>
</feature>
<dbReference type="PANTHER" id="PTHR34828:SF1">
    <property type="entry name" value="TESTIS-EXPRESSED PROTEIN 45"/>
    <property type="match status" value="1"/>
</dbReference>
<evidence type="ECO:0000256" key="1">
    <source>
        <dbReference type="SAM" id="MobiDB-lite"/>
    </source>
</evidence>